<dbReference type="CDD" id="cd03709">
    <property type="entry name" value="lepA_C"/>
    <property type="match status" value="1"/>
</dbReference>
<dbReference type="InterPro" id="IPR038363">
    <property type="entry name" value="LepA_C_sf"/>
</dbReference>
<feature type="binding site" evidence="6">
    <location>
        <begin position="26"/>
        <end position="31"/>
    </location>
    <ligand>
        <name>GTP</name>
        <dbReference type="ChEBI" id="CHEBI:37565"/>
    </ligand>
</feature>
<dbReference type="CDD" id="cd16260">
    <property type="entry name" value="EF4_III"/>
    <property type="match status" value="1"/>
</dbReference>
<dbReference type="InterPro" id="IPR000795">
    <property type="entry name" value="T_Tr_GTP-bd_dom"/>
</dbReference>
<feature type="binding site" evidence="6">
    <location>
        <begin position="143"/>
        <end position="146"/>
    </location>
    <ligand>
        <name>GTP</name>
        <dbReference type="ChEBI" id="CHEBI:37565"/>
    </ligand>
</feature>
<comment type="subcellular location">
    <subcellularLocation>
        <location evidence="6">Cell membrane</location>
        <topology evidence="6">Peripheral membrane protein</topology>
        <orientation evidence="6">Cytoplasmic side</orientation>
    </subcellularLocation>
</comment>
<keyword evidence="2 6" id="KW-0547">Nucleotide-binding</keyword>
<name>A0ABS0B004_9BACT</name>
<keyword evidence="9" id="KW-1185">Reference proteome</keyword>
<dbReference type="InterPro" id="IPR000640">
    <property type="entry name" value="EFG_V-like"/>
</dbReference>
<comment type="similarity">
    <text evidence="1 6">Belongs to the TRAFAC class translation factor GTPase superfamily. Classic translation factor GTPase family. LepA subfamily.</text>
</comment>
<comment type="catalytic activity">
    <reaction evidence="6">
        <text>GTP + H2O = GDP + phosphate + H(+)</text>
        <dbReference type="Rhea" id="RHEA:19669"/>
        <dbReference type="ChEBI" id="CHEBI:15377"/>
        <dbReference type="ChEBI" id="CHEBI:15378"/>
        <dbReference type="ChEBI" id="CHEBI:37565"/>
        <dbReference type="ChEBI" id="CHEBI:43474"/>
        <dbReference type="ChEBI" id="CHEBI:58189"/>
        <dbReference type="EC" id="3.6.5.n1"/>
    </reaction>
</comment>
<dbReference type="NCBIfam" id="TIGR00231">
    <property type="entry name" value="small_GTP"/>
    <property type="match status" value="1"/>
</dbReference>
<dbReference type="NCBIfam" id="TIGR01393">
    <property type="entry name" value="lepA"/>
    <property type="match status" value="1"/>
</dbReference>
<dbReference type="Proteomes" id="UP001194714">
    <property type="component" value="Unassembled WGS sequence"/>
</dbReference>
<dbReference type="Pfam" id="PF06421">
    <property type="entry name" value="LepA_C"/>
    <property type="match status" value="1"/>
</dbReference>
<comment type="function">
    <text evidence="6">Required for accurate and efficient protein synthesis under certain stress conditions. May act as a fidelity factor of the translation reaction, by catalyzing a one-codon backward translocation of tRNAs on improperly translocated ribosomes. Back-translocation proceeds from a post-translocation (POST) complex to a pre-translocation (PRE) complex, thus giving elongation factor G a second chance to translocate the tRNAs correctly. Binds to ribosomes in a GTP-dependent manner.</text>
</comment>
<evidence type="ECO:0000256" key="2">
    <source>
        <dbReference type="ARBA" id="ARBA00022741"/>
    </source>
</evidence>
<protein>
    <recommendedName>
        <fullName evidence="6">Elongation factor 4</fullName>
        <shortName evidence="6">EF-4</shortName>
        <ecNumber evidence="6">3.6.5.n1</ecNumber>
    </recommendedName>
    <alternativeName>
        <fullName evidence="6">Ribosomal back-translocase LepA</fullName>
    </alternativeName>
</protein>
<feature type="domain" description="Tr-type G" evidence="7">
    <location>
        <begin position="14"/>
        <end position="196"/>
    </location>
</feature>
<evidence type="ECO:0000256" key="3">
    <source>
        <dbReference type="ARBA" id="ARBA00022801"/>
    </source>
</evidence>
<keyword evidence="3 6" id="KW-0378">Hydrolase</keyword>
<comment type="caution">
    <text evidence="8">The sequence shown here is derived from an EMBL/GenBank/DDBJ whole genome shotgun (WGS) entry which is preliminary data.</text>
</comment>
<dbReference type="CDD" id="cd01890">
    <property type="entry name" value="LepA"/>
    <property type="match status" value="1"/>
</dbReference>
<dbReference type="InterPro" id="IPR006297">
    <property type="entry name" value="EF-4"/>
</dbReference>
<dbReference type="InterPro" id="IPR035654">
    <property type="entry name" value="LepA_IV"/>
</dbReference>
<dbReference type="Gene3D" id="2.40.30.10">
    <property type="entry name" value="Translation factors"/>
    <property type="match status" value="1"/>
</dbReference>
<keyword evidence="6" id="KW-1003">Cell membrane</keyword>
<dbReference type="Gene3D" id="3.30.70.240">
    <property type="match status" value="1"/>
</dbReference>
<dbReference type="CDD" id="cd03699">
    <property type="entry name" value="EF4_II"/>
    <property type="match status" value="1"/>
</dbReference>
<keyword evidence="4 6" id="KW-0648">Protein biosynthesis</keyword>
<dbReference type="InterPro" id="IPR035647">
    <property type="entry name" value="EFG_III/V"/>
</dbReference>
<dbReference type="PRINTS" id="PR00315">
    <property type="entry name" value="ELONGATNFCT"/>
</dbReference>
<evidence type="ECO:0000256" key="1">
    <source>
        <dbReference type="ARBA" id="ARBA00005454"/>
    </source>
</evidence>
<dbReference type="PROSITE" id="PS51722">
    <property type="entry name" value="G_TR_2"/>
    <property type="match status" value="1"/>
</dbReference>
<dbReference type="Gene3D" id="3.30.70.870">
    <property type="entry name" value="Elongation Factor G (Translational Gtpase), domain 3"/>
    <property type="match status" value="1"/>
</dbReference>
<dbReference type="InterPro" id="IPR004161">
    <property type="entry name" value="EFTu-like_2"/>
</dbReference>
<evidence type="ECO:0000256" key="5">
    <source>
        <dbReference type="ARBA" id="ARBA00023134"/>
    </source>
</evidence>
<dbReference type="SUPFAM" id="SSF50447">
    <property type="entry name" value="Translation proteins"/>
    <property type="match status" value="1"/>
</dbReference>
<proteinExistence type="inferred from homology"/>
<sequence length="609" mass="68117">MVMEHHLGFNYNPKYIRNFSIIAHIDHGKSTISDRLLQVTGTVPDREMQEQLLDDMELERERGITIKAHPVTMYYQAKDGNTYQFNFIDTPGHVDFSYEVSRSLSACEGALLIVDAAQGVQAQTLANVHLAVERDLEIVPILNKIDLPAADPEEAKKQIEEVIGLEAEDAILCSAKTGQGIEEILERILVDVPPPKEAEDETLKALVFDSHYDPYRGVMIYARVVSGEIKRGTQIKMMATDKAFEVLEVGIFSPDEKKVDILRPGEVGYVVANIKKTSDIKIGDTITSFRGGATDPLPGFKVIKPVVYAGIYPIDSSEFENVRDALVKLQLNDSALHVEQESSLALGFGFRCGFLGLLHLEITFERLQREFDLDIITTAPSVVYKVTLSKGEEKHIDNPAHYPDPATIEHVEEPWVVAHIMTPSDFLGPIMALGTEKRGTLDKTESMGGSRLLLTFRFPMNEIITDFNDKLKSVTRGYASFDYEFDKYEIGSIIKLEIRVNDEVVDAFSCLVHTTKAEAKGRAICKKLKEVIPRQQFKVPIQAAIGGKIVARETLSALSKNVTAKCYGGDITRKRKLWEKQKKGKKKMKEIGKVTIPQEAFMKVLKAEE</sequence>
<organism evidence="8 9">
    <name type="scientific">Candidatus Neptunichlamydia vexilliferae</name>
    <dbReference type="NCBI Taxonomy" id="1651774"/>
    <lineage>
        <taxon>Bacteria</taxon>
        <taxon>Pseudomonadati</taxon>
        <taxon>Chlamydiota</taxon>
        <taxon>Chlamydiia</taxon>
        <taxon>Parachlamydiales</taxon>
        <taxon>Simkaniaceae</taxon>
        <taxon>Candidatus Neptunichlamydia</taxon>
    </lineage>
</organism>
<dbReference type="InterPro" id="IPR013842">
    <property type="entry name" value="LepA_CTD"/>
</dbReference>
<dbReference type="PANTHER" id="PTHR43512">
    <property type="entry name" value="TRANSLATION FACTOR GUF1-RELATED"/>
    <property type="match status" value="1"/>
</dbReference>
<dbReference type="GO" id="GO:0016787">
    <property type="term" value="F:hydrolase activity"/>
    <property type="evidence" value="ECO:0007669"/>
    <property type="project" value="UniProtKB-KW"/>
</dbReference>
<dbReference type="EC" id="3.6.5.n1" evidence="6"/>
<dbReference type="InterPro" id="IPR027417">
    <property type="entry name" value="P-loop_NTPase"/>
</dbReference>
<evidence type="ECO:0000313" key="9">
    <source>
        <dbReference type="Proteomes" id="UP001194714"/>
    </source>
</evidence>
<accession>A0ABS0B004</accession>
<dbReference type="HAMAP" id="MF_00071">
    <property type="entry name" value="LepA"/>
    <property type="match status" value="1"/>
</dbReference>
<dbReference type="SUPFAM" id="SSF52540">
    <property type="entry name" value="P-loop containing nucleoside triphosphate hydrolases"/>
    <property type="match status" value="1"/>
</dbReference>
<dbReference type="Pfam" id="PF00679">
    <property type="entry name" value="EFG_C"/>
    <property type="match status" value="1"/>
</dbReference>
<gene>
    <name evidence="6" type="primary">lepA</name>
    <name evidence="8" type="ORF">NEPTK9_000415</name>
</gene>
<keyword evidence="8" id="KW-0251">Elongation factor</keyword>
<dbReference type="Gene3D" id="3.30.70.2570">
    <property type="entry name" value="Elongation factor 4, C-terminal domain"/>
    <property type="match status" value="1"/>
</dbReference>
<dbReference type="Pfam" id="PF00009">
    <property type="entry name" value="GTP_EFTU"/>
    <property type="match status" value="1"/>
</dbReference>
<dbReference type="PANTHER" id="PTHR43512:SF4">
    <property type="entry name" value="TRANSLATION FACTOR GUF1 HOMOLOG, CHLOROPLASTIC"/>
    <property type="match status" value="1"/>
</dbReference>
<dbReference type="SUPFAM" id="SSF54980">
    <property type="entry name" value="EF-G C-terminal domain-like"/>
    <property type="match status" value="2"/>
</dbReference>
<dbReference type="InterPro" id="IPR005225">
    <property type="entry name" value="Small_GTP-bd"/>
</dbReference>
<dbReference type="GO" id="GO:0003746">
    <property type="term" value="F:translation elongation factor activity"/>
    <property type="evidence" value="ECO:0007669"/>
    <property type="project" value="UniProtKB-KW"/>
</dbReference>
<dbReference type="Gene3D" id="3.40.50.300">
    <property type="entry name" value="P-loop containing nucleotide triphosphate hydrolases"/>
    <property type="match status" value="1"/>
</dbReference>
<dbReference type="InterPro" id="IPR009000">
    <property type="entry name" value="Transl_B-barrel_sf"/>
</dbReference>
<dbReference type="Pfam" id="PF03144">
    <property type="entry name" value="GTP_EFTU_D2"/>
    <property type="match status" value="1"/>
</dbReference>
<evidence type="ECO:0000256" key="4">
    <source>
        <dbReference type="ARBA" id="ARBA00022917"/>
    </source>
</evidence>
<dbReference type="EMBL" id="JAAEJV010000006">
    <property type="protein sequence ID" value="MBF5058915.1"/>
    <property type="molecule type" value="Genomic_DNA"/>
</dbReference>
<keyword evidence="6" id="KW-0472">Membrane</keyword>
<keyword evidence="5 6" id="KW-0342">GTP-binding</keyword>
<evidence type="ECO:0000259" key="7">
    <source>
        <dbReference type="PROSITE" id="PS51722"/>
    </source>
</evidence>
<reference evidence="8 9" key="1">
    <citation type="submission" date="2020-01" db="EMBL/GenBank/DDBJ databases">
        <title>Draft genome sequence of Cand. Neptunochlamydia vexilliferae K9.</title>
        <authorList>
            <person name="Schulz F."/>
            <person name="Koestlbacher S."/>
            <person name="Wascher F."/>
            <person name="Pizzetti I."/>
            <person name="Horn M."/>
        </authorList>
    </citation>
    <scope>NUCLEOTIDE SEQUENCE [LARGE SCALE GENOMIC DNA]</scope>
    <source>
        <strain evidence="8 9">K9</strain>
    </source>
</reference>
<evidence type="ECO:0000256" key="6">
    <source>
        <dbReference type="HAMAP-Rule" id="MF_00071"/>
    </source>
</evidence>
<evidence type="ECO:0000313" key="8">
    <source>
        <dbReference type="EMBL" id="MBF5058915.1"/>
    </source>
</evidence>